<dbReference type="GO" id="GO:0016987">
    <property type="term" value="F:sigma factor activity"/>
    <property type="evidence" value="ECO:0007669"/>
    <property type="project" value="UniProtKB-KW"/>
</dbReference>
<dbReference type="InterPro" id="IPR014327">
    <property type="entry name" value="RNA_pol_sigma70_bacteroid"/>
</dbReference>
<dbReference type="InterPro" id="IPR036388">
    <property type="entry name" value="WH-like_DNA-bd_sf"/>
</dbReference>
<keyword evidence="4" id="KW-0804">Transcription</keyword>
<reference evidence="7" key="2">
    <citation type="submission" date="2021-04" db="EMBL/GenBank/DDBJ databases">
        <authorList>
            <person name="Zhang T."/>
            <person name="Zhang Y."/>
            <person name="Lu D."/>
            <person name="Zuo D."/>
            <person name="Du Z."/>
        </authorList>
    </citation>
    <scope>NUCLEOTIDE SEQUENCE</scope>
    <source>
        <strain evidence="7">JR1</strain>
    </source>
</reference>
<dbReference type="CDD" id="cd06171">
    <property type="entry name" value="Sigma70_r4"/>
    <property type="match status" value="1"/>
</dbReference>
<dbReference type="InterPro" id="IPR013249">
    <property type="entry name" value="RNA_pol_sigma70_r4_t2"/>
</dbReference>
<dbReference type="NCBIfam" id="TIGR02985">
    <property type="entry name" value="Sig70_bacteroi1"/>
    <property type="match status" value="1"/>
</dbReference>
<sequence>MSVDKLLFELIRKGDVNAFEHFYRNSYMRLFNYVSLFVKDEDDVKDIVQDSFINIWNNRCELRLEKSIESFVFKSIRNRCINYLRDKEIHNRHLNCIAKEIKDVQFLSENDFNGFEEEPIEYLIQRELKEACEQLSPKCREVFEMCKFEGRLQKEVAEELNISVKAIERHISNAKKHIRIHIESKYPGQSLIPAILIGCINLPML</sequence>
<name>A0A941F3U9_9BACT</name>
<dbReference type="PANTHER" id="PTHR43133">
    <property type="entry name" value="RNA POLYMERASE ECF-TYPE SIGMA FACTO"/>
    <property type="match status" value="1"/>
</dbReference>
<evidence type="ECO:0000259" key="6">
    <source>
        <dbReference type="Pfam" id="PF08281"/>
    </source>
</evidence>
<keyword evidence="3" id="KW-0731">Sigma factor</keyword>
<keyword evidence="8" id="KW-1185">Reference proteome</keyword>
<feature type="domain" description="RNA polymerase sigma factor 70 region 4 type 2" evidence="6">
    <location>
        <begin position="126"/>
        <end position="178"/>
    </location>
</feature>
<dbReference type="EMBL" id="JAGTAR010000013">
    <property type="protein sequence ID" value="MBR8535899.1"/>
    <property type="molecule type" value="Genomic_DNA"/>
</dbReference>
<dbReference type="Proteomes" id="UP000679220">
    <property type="component" value="Unassembled WGS sequence"/>
</dbReference>
<dbReference type="Pfam" id="PF04542">
    <property type="entry name" value="Sigma70_r2"/>
    <property type="match status" value="1"/>
</dbReference>
<feature type="domain" description="RNA polymerase sigma-70 region 2" evidence="5">
    <location>
        <begin position="23"/>
        <end position="87"/>
    </location>
</feature>
<dbReference type="AlphaFoldDB" id="A0A941F3U9"/>
<dbReference type="Gene3D" id="1.10.1740.10">
    <property type="match status" value="1"/>
</dbReference>
<protein>
    <submittedName>
        <fullName evidence="7">RNA polymerase sigma-70 factor</fullName>
    </submittedName>
</protein>
<dbReference type="GO" id="GO:0003677">
    <property type="term" value="F:DNA binding"/>
    <property type="evidence" value="ECO:0007669"/>
    <property type="project" value="InterPro"/>
</dbReference>
<dbReference type="PANTHER" id="PTHR43133:SF46">
    <property type="entry name" value="RNA POLYMERASE SIGMA-70 FACTOR ECF SUBFAMILY"/>
    <property type="match status" value="1"/>
</dbReference>
<dbReference type="SUPFAM" id="SSF88946">
    <property type="entry name" value="Sigma2 domain of RNA polymerase sigma factors"/>
    <property type="match status" value="1"/>
</dbReference>
<evidence type="ECO:0000256" key="2">
    <source>
        <dbReference type="ARBA" id="ARBA00023015"/>
    </source>
</evidence>
<evidence type="ECO:0000313" key="7">
    <source>
        <dbReference type="EMBL" id="MBR8535899.1"/>
    </source>
</evidence>
<reference evidence="7" key="1">
    <citation type="journal article" date="2018" name="Int. J. Syst. Evol. Microbiol.">
        <title>Carboxylicivirga sediminis sp. nov., isolated from coastal sediment.</title>
        <authorList>
            <person name="Wang F.Q."/>
            <person name="Ren L.H."/>
            <person name="Zou R.J."/>
            <person name="Sun Y.Z."/>
            <person name="Liu X.J."/>
            <person name="Jiang F."/>
            <person name="Liu L.J."/>
        </authorList>
    </citation>
    <scope>NUCLEOTIDE SEQUENCE</scope>
    <source>
        <strain evidence="7">JR1</strain>
    </source>
</reference>
<evidence type="ECO:0000313" key="8">
    <source>
        <dbReference type="Proteomes" id="UP000679220"/>
    </source>
</evidence>
<evidence type="ECO:0000256" key="3">
    <source>
        <dbReference type="ARBA" id="ARBA00023082"/>
    </source>
</evidence>
<proteinExistence type="inferred from homology"/>
<dbReference type="InterPro" id="IPR039425">
    <property type="entry name" value="RNA_pol_sigma-70-like"/>
</dbReference>
<evidence type="ECO:0000256" key="4">
    <source>
        <dbReference type="ARBA" id="ARBA00023163"/>
    </source>
</evidence>
<evidence type="ECO:0000256" key="1">
    <source>
        <dbReference type="ARBA" id="ARBA00010641"/>
    </source>
</evidence>
<organism evidence="7 8">
    <name type="scientific">Carboxylicivirga sediminis</name>
    <dbReference type="NCBI Taxonomy" id="2006564"/>
    <lineage>
        <taxon>Bacteria</taxon>
        <taxon>Pseudomonadati</taxon>
        <taxon>Bacteroidota</taxon>
        <taxon>Bacteroidia</taxon>
        <taxon>Marinilabiliales</taxon>
        <taxon>Marinilabiliaceae</taxon>
        <taxon>Carboxylicivirga</taxon>
    </lineage>
</organism>
<dbReference type="InterPro" id="IPR014284">
    <property type="entry name" value="RNA_pol_sigma-70_dom"/>
</dbReference>
<dbReference type="GO" id="GO:0006352">
    <property type="term" value="P:DNA-templated transcription initiation"/>
    <property type="evidence" value="ECO:0007669"/>
    <property type="project" value="InterPro"/>
</dbReference>
<dbReference type="Gene3D" id="1.10.10.10">
    <property type="entry name" value="Winged helix-like DNA-binding domain superfamily/Winged helix DNA-binding domain"/>
    <property type="match status" value="1"/>
</dbReference>
<evidence type="ECO:0000259" key="5">
    <source>
        <dbReference type="Pfam" id="PF04542"/>
    </source>
</evidence>
<accession>A0A941F3U9</accession>
<dbReference type="SUPFAM" id="SSF88659">
    <property type="entry name" value="Sigma3 and sigma4 domains of RNA polymerase sigma factors"/>
    <property type="match status" value="1"/>
</dbReference>
<dbReference type="InterPro" id="IPR013325">
    <property type="entry name" value="RNA_pol_sigma_r2"/>
</dbReference>
<dbReference type="Pfam" id="PF08281">
    <property type="entry name" value="Sigma70_r4_2"/>
    <property type="match status" value="1"/>
</dbReference>
<keyword evidence="2" id="KW-0805">Transcription regulation</keyword>
<comment type="caution">
    <text evidence="7">The sequence shown here is derived from an EMBL/GenBank/DDBJ whole genome shotgun (WGS) entry which is preliminary data.</text>
</comment>
<gene>
    <name evidence="7" type="ORF">KDU71_10055</name>
</gene>
<comment type="similarity">
    <text evidence="1">Belongs to the sigma-70 factor family. ECF subfamily.</text>
</comment>
<dbReference type="RefSeq" id="WP_212190374.1">
    <property type="nucleotide sequence ID" value="NZ_JAGTAR010000013.1"/>
</dbReference>
<dbReference type="InterPro" id="IPR013324">
    <property type="entry name" value="RNA_pol_sigma_r3/r4-like"/>
</dbReference>
<dbReference type="NCBIfam" id="TIGR02937">
    <property type="entry name" value="sigma70-ECF"/>
    <property type="match status" value="1"/>
</dbReference>
<dbReference type="InterPro" id="IPR007627">
    <property type="entry name" value="RNA_pol_sigma70_r2"/>
</dbReference>